<reference evidence="2" key="1">
    <citation type="submission" date="2020-05" db="EMBL/GenBank/DDBJ databases">
        <title>Mycena genomes resolve the evolution of fungal bioluminescence.</title>
        <authorList>
            <person name="Tsai I.J."/>
        </authorList>
    </citation>
    <scope>NUCLEOTIDE SEQUENCE</scope>
    <source>
        <strain evidence="2">CCC161011</strain>
    </source>
</reference>
<dbReference type="OrthoDB" id="3041984at2759"/>
<feature type="transmembrane region" description="Helical" evidence="1">
    <location>
        <begin position="49"/>
        <end position="72"/>
    </location>
</feature>
<feature type="transmembrane region" description="Helical" evidence="1">
    <location>
        <begin position="78"/>
        <end position="103"/>
    </location>
</feature>
<dbReference type="AlphaFoldDB" id="A0A8H7DCN4"/>
<dbReference type="EMBL" id="JACAZI010000002">
    <property type="protein sequence ID" value="KAF7369520.1"/>
    <property type="molecule type" value="Genomic_DNA"/>
</dbReference>
<name>A0A8H7DCN4_9AGAR</name>
<keyword evidence="1" id="KW-0812">Transmembrane</keyword>
<sequence>MTRANFSHTTIMAFAFLPLPYLRSYSLPAQFIILIILCALSYRYPRFRLAVLGTLGVYTTYKVTPPLFRWAFAAFKTIVWFGFYVHFFILGVGYIVTGALGVWNLPETLQAGLSGMEAK</sequence>
<keyword evidence="1" id="KW-0472">Membrane</keyword>
<dbReference type="Proteomes" id="UP000620124">
    <property type="component" value="Unassembled WGS sequence"/>
</dbReference>
<evidence type="ECO:0000313" key="3">
    <source>
        <dbReference type="Proteomes" id="UP000620124"/>
    </source>
</evidence>
<keyword evidence="3" id="KW-1185">Reference proteome</keyword>
<organism evidence="2 3">
    <name type="scientific">Mycena venus</name>
    <dbReference type="NCBI Taxonomy" id="2733690"/>
    <lineage>
        <taxon>Eukaryota</taxon>
        <taxon>Fungi</taxon>
        <taxon>Dikarya</taxon>
        <taxon>Basidiomycota</taxon>
        <taxon>Agaricomycotina</taxon>
        <taxon>Agaricomycetes</taxon>
        <taxon>Agaricomycetidae</taxon>
        <taxon>Agaricales</taxon>
        <taxon>Marasmiineae</taxon>
        <taxon>Mycenaceae</taxon>
        <taxon>Mycena</taxon>
    </lineage>
</organism>
<gene>
    <name evidence="2" type="ORF">MVEN_00281800</name>
</gene>
<proteinExistence type="predicted"/>
<feature type="transmembrane region" description="Helical" evidence="1">
    <location>
        <begin position="25"/>
        <end position="42"/>
    </location>
</feature>
<protein>
    <submittedName>
        <fullName evidence="2">Uncharacterized protein</fullName>
    </submittedName>
</protein>
<comment type="caution">
    <text evidence="2">The sequence shown here is derived from an EMBL/GenBank/DDBJ whole genome shotgun (WGS) entry which is preliminary data.</text>
</comment>
<accession>A0A8H7DCN4</accession>
<keyword evidence="1" id="KW-1133">Transmembrane helix</keyword>
<evidence type="ECO:0000313" key="2">
    <source>
        <dbReference type="EMBL" id="KAF7369520.1"/>
    </source>
</evidence>
<evidence type="ECO:0000256" key="1">
    <source>
        <dbReference type="SAM" id="Phobius"/>
    </source>
</evidence>